<comment type="caution">
    <text evidence="2">The sequence shown here is derived from an EMBL/GenBank/DDBJ whole genome shotgun (WGS) entry which is preliminary data.</text>
</comment>
<dbReference type="Proteomes" id="UP000667802">
    <property type="component" value="Unassembled WGS sequence"/>
</dbReference>
<feature type="domain" description="TRADD-like N-terminal" evidence="1">
    <location>
        <begin position="143"/>
        <end position="200"/>
    </location>
</feature>
<dbReference type="InterPro" id="IPR049341">
    <property type="entry name" value="TRADD-like_N"/>
</dbReference>
<protein>
    <submittedName>
        <fullName evidence="2">Pentapeptide repeat-containing protein</fullName>
    </submittedName>
</protein>
<gene>
    <name evidence="2" type="ORF">G7B40_036010</name>
</gene>
<dbReference type="EMBL" id="JAALHA020000028">
    <property type="protein sequence ID" value="MDR9899922.1"/>
    <property type="molecule type" value="Genomic_DNA"/>
</dbReference>
<dbReference type="PANTHER" id="PTHR14136">
    <property type="entry name" value="BTB_POZ DOMAIN-CONTAINING PROTEIN KCTD9"/>
    <property type="match status" value="1"/>
</dbReference>
<accession>A0AAP5IGL0</accession>
<dbReference type="PANTHER" id="PTHR14136:SF17">
    <property type="entry name" value="BTB_POZ DOMAIN-CONTAINING PROTEIN KCTD9"/>
    <property type="match status" value="1"/>
</dbReference>
<sequence>MKNSSFGSKKYRINYIASLLGVKQAEESLKRLGFASKANFAKSHLLALNTVTKFWKREPVKADSFKRICNKLQLNWEEIAEIQEEQSQVLMRKKYSKPNTDKGVTLSQLLNGRVTLAGKQNQTIQAEIALKSSINSSHYFQFIEFLFQEISGNSLKKVEIQSSSIKLIIEASQKDIQRLGSEMESAQLTEVLDFPIESVEILGESSDENENPELSNKWRLVHAIVTEPVDGRDLRDTDLSDADLSDADLSGADLSGADLSDADLSDADLSGADLSAANLSGANLSGVKVNEKTKLDQKWRLVLEILNGRFVGQDLSNANLILANLSGANLIGANLSGANLSGANLSGANLIGTNLSNAYLIGTCLSGANLSDANLRKANLSGADLSNTILVGADLSGADLISADLMGTDLSNTILGGANLIGANITKV</sequence>
<evidence type="ECO:0000259" key="1">
    <source>
        <dbReference type="Pfam" id="PF20694"/>
    </source>
</evidence>
<keyword evidence="3" id="KW-1185">Reference proteome</keyword>
<reference evidence="3" key="1">
    <citation type="journal article" date="2021" name="Science">
        <title>Hunting the eagle killer: A cyanobacterial neurotoxin causes vacuolar myelinopathy.</title>
        <authorList>
            <person name="Breinlinger S."/>
            <person name="Phillips T.J."/>
            <person name="Haram B.N."/>
            <person name="Mares J."/>
            <person name="Martinez Yerena J.A."/>
            <person name="Hrouzek P."/>
            <person name="Sobotka R."/>
            <person name="Henderson W.M."/>
            <person name="Schmieder P."/>
            <person name="Williams S.M."/>
            <person name="Lauderdale J.D."/>
            <person name="Wilde H.D."/>
            <person name="Gerrin W."/>
            <person name="Kust A."/>
            <person name="Washington J.W."/>
            <person name="Wagner C."/>
            <person name="Geier B."/>
            <person name="Liebeke M."/>
            <person name="Enke H."/>
            <person name="Niedermeyer T.H.J."/>
            <person name="Wilde S.B."/>
        </authorList>
    </citation>
    <scope>NUCLEOTIDE SEQUENCE [LARGE SCALE GENOMIC DNA]</scope>
    <source>
        <strain evidence="3">Thurmond2011</strain>
    </source>
</reference>
<dbReference type="Pfam" id="PF20694">
    <property type="entry name" value="TRADD-like_N"/>
    <property type="match status" value="1"/>
</dbReference>
<dbReference type="InterPro" id="IPR001646">
    <property type="entry name" value="5peptide_repeat"/>
</dbReference>
<evidence type="ECO:0000313" key="3">
    <source>
        <dbReference type="Proteomes" id="UP000667802"/>
    </source>
</evidence>
<dbReference type="InterPro" id="IPR051082">
    <property type="entry name" value="Pentapeptide-BTB/POZ_domain"/>
</dbReference>
<organism evidence="2 3">
    <name type="scientific">Aetokthonos hydrillicola Thurmond2011</name>
    <dbReference type="NCBI Taxonomy" id="2712845"/>
    <lineage>
        <taxon>Bacteria</taxon>
        <taxon>Bacillati</taxon>
        <taxon>Cyanobacteriota</taxon>
        <taxon>Cyanophyceae</taxon>
        <taxon>Nostocales</taxon>
        <taxon>Hapalosiphonaceae</taxon>
        <taxon>Aetokthonos</taxon>
    </lineage>
</organism>
<dbReference type="Pfam" id="PF00805">
    <property type="entry name" value="Pentapeptide"/>
    <property type="match status" value="3"/>
</dbReference>
<dbReference type="AlphaFoldDB" id="A0AAP5IGL0"/>
<evidence type="ECO:0000313" key="2">
    <source>
        <dbReference type="EMBL" id="MDR9899922.1"/>
    </source>
</evidence>
<dbReference type="Gene3D" id="2.160.20.80">
    <property type="entry name" value="E3 ubiquitin-protein ligase SopA"/>
    <property type="match status" value="2"/>
</dbReference>
<dbReference type="SUPFAM" id="SSF141571">
    <property type="entry name" value="Pentapeptide repeat-like"/>
    <property type="match status" value="2"/>
</dbReference>
<dbReference type="RefSeq" id="WP_243902611.1">
    <property type="nucleotide sequence ID" value="NZ_CAWQFN010000515.1"/>
</dbReference>
<proteinExistence type="predicted"/>
<name>A0AAP5IGL0_9CYAN</name>